<dbReference type="GO" id="GO:0017025">
    <property type="term" value="F:TBP-class protein binding"/>
    <property type="evidence" value="ECO:0007669"/>
    <property type="project" value="InterPro"/>
</dbReference>
<dbReference type="InterPro" id="IPR000812">
    <property type="entry name" value="TFIIB"/>
</dbReference>
<reference evidence="12 13" key="1">
    <citation type="journal article" date="2012" name="PLoS Pathog.">
        <title>Diverse lifestyles and strategies of plant pathogenesis encoded in the genomes of eighteen Dothideomycetes fungi.</title>
        <authorList>
            <person name="Ohm R.A."/>
            <person name="Feau N."/>
            <person name="Henrissat B."/>
            <person name="Schoch C.L."/>
            <person name="Horwitz B.A."/>
            <person name="Barry K.W."/>
            <person name="Condon B.J."/>
            <person name="Copeland A.C."/>
            <person name="Dhillon B."/>
            <person name="Glaser F."/>
            <person name="Hesse C.N."/>
            <person name="Kosti I."/>
            <person name="LaButti K."/>
            <person name="Lindquist E.A."/>
            <person name="Lucas S."/>
            <person name="Salamov A.A."/>
            <person name="Bradshaw R.E."/>
            <person name="Ciuffetti L."/>
            <person name="Hamelin R.C."/>
            <person name="Kema G.H.J."/>
            <person name="Lawrence C."/>
            <person name="Scott J.A."/>
            <person name="Spatafora J.W."/>
            <person name="Turgeon B.G."/>
            <person name="de Wit P.J.G.M."/>
            <person name="Zhong S."/>
            <person name="Goodwin S.B."/>
            <person name="Grigoriev I.V."/>
        </authorList>
    </citation>
    <scope>NUCLEOTIDE SEQUENCE [LARGE SCALE GENOMIC DNA]</scope>
    <source>
        <strain evidence="13">C5 / ATCC 48332 / race O</strain>
    </source>
</reference>
<dbReference type="eggNOG" id="KOG1598">
    <property type="taxonomic scope" value="Eukaryota"/>
</dbReference>
<keyword evidence="6" id="KW-0805">Transcription regulation</keyword>
<dbReference type="Pfam" id="PF00382">
    <property type="entry name" value="TFIIB"/>
    <property type="match status" value="2"/>
</dbReference>
<keyword evidence="7" id="KW-0010">Activator</keyword>
<keyword evidence="4" id="KW-0863">Zinc-finger</keyword>
<feature type="region of interest" description="Disordered" evidence="10">
    <location>
        <begin position="508"/>
        <end position="542"/>
    </location>
</feature>
<evidence type="ECO:0000256" key="4">
    <source>
        <dbReference type="ARBA" id="ARBA00022771"/>
    </source>
</evidence>
<dbReference type="InterPro" id="IPR036915">
    <property type="entry name" value="Cyclin-like_sf"/>
</dbReference>
<dbReference type="PANTHER" id="PTHR11618">
    <property type="entry name" value="TRANSCRIPTION INITIATION FACTOR IIB-RELATED"/>
    <property type="match status" value="1"/>
</dbReference>
<dbReference type="GO" id="GO:0097550">
    <property type="term" value="C:transcription preinitiation complex"/>
    <property type="evidence" value="ECO:0007669"/>
    <property type="project" value="TreeGrafter"/>
</dbReference>
<feature type="compositionally biased region" description="Acidic residues" evidence="10">
    <location>
        <begin position="603"/>
        <end position="648"/>
    </location>
</feature>
<dbReference type="OrthoDB" id="511529at2759"/>
<evidence type="ECO:0000256" key="1">
    <source>
        <dbReference type="ARBA" id="ARBA00004123"/>
    </source>
</evidence>
<dbReference type="Pfam" id="PF07741">
    <property type="entry name" value="BRF1"/>
    <property type="match status" value="1"/>
</dbReference>
<dbReference type="GO" id="GO:0000995">
    <property type="term" value="F:RNA polymerase III general transcription initiation factor activity"/>
    <property type="evidence" value="ECO:0007669"/>
    <property type="project" value="TreeGrafter"/>
</dbReference>
<evidence type="ECO:0000259" key="11">
    <source>
        <dbReference type="SMART" id="SM00385"/>
    </source>
</evidence>
<dbReference type="AlphaFoldDB" id="M2SUM7"/>
<feature type="region of interest" description="Disordered" evidence="10">
    <location>
        <begin position="1"/>
        <end position="46"/>
    </location>
</feature>
<dbReference type="GO" id="GO:0001006">
    <property type="term" value="F:RNA polymerase III type 3 promoter sequence-specific DNA binding"/>
    <property type="evidence" value="ECO:0007669"/>
    <property type="project" value="TreeGrafter"/>
</dbReference>
<dbReference type="GO" id="GO:0008270">
    <property type="term" value="F:zinc ion binding"/>
    <property type="evidence" value="ECO:0007669"/>
    <property type="project" value="UniProtKB-KW"/>
</dbReference>
<evidence type="ECO:0000256" key="9">
    <source>
        <dbReference type="ARBA" id="ARBA00023242"/>
    </source>
</evidence>
<dbReference type="InterPro" id="IPR011665">
    <property type="entry name" value="BRF1_TBP-bd_dom"/>
</dbReference>
<dbReference type="Gene3D" id="1.10.472.10">
    <property type="entry name" value="Cyclin-like"/>
    <property type="match status" value="2"/>
</dbReference>
<dbReference type="EMBL" id="KB445579">
    <property type="protein sequence ID" value="EMD89055.1"/>
    <property type="molecule type" value="Genomic_DNA"/>
</dbReference>
<dbReference type="SUPFAM" id="SSF47954">
    <property type="entry name" value="Cyclin-like"/>
    <property type="match status" value="2"/>
</dbReference>
<dbReference type="OMA" id="EPPCKVM"/>
<organism evidence="12 13">
    <name type="scientific">Cochliobolus heterostrophus (strain C5 / ATCC 48332 / race O)</name>
    <name type="common">Southern corn leaf blight fungus</name>
    <name type="synonym">Bipolaris maydis</name>
    <dbReference type="NCBI Taxonomy" id="701091"/>
    <lineage>
        <taxon>Eukaryota</taxon>
        <taxon>Fungi</taxon>
        <taxon>Dikarya</taxon>
        <taxon>Ascomycota</taxon>
        <taxon>Pezizomycotina</taxon>
        <taxon>Dothideomycetes</taxon>
        <taxon>Pleosporomycetidae</taxon>
        <taxon>Pleosporales</taxon>
        <taxon>Pleosporineae</taxon>
        <taxon>Pleosporaceae</taxon>
        <taxon>Bipolaris</taxon>
    </lineage>
</organism>
<evidence type="ECO:0000256" key="5">
    <source>
        <dbReference type="ARBA" id="ARBA00022833"/>
    </source>
</evidence>
<dbReference type="GO" id="GO:0005634">
    <property type="term" value="C:nucleus"/>
    <property type="evidence" value="ECO:0007669"/>
    <property type="project" value="UniProtKB-SubCell"/>
</dbReference>
<name>M2SUM7_COCH5</name>
<evidence type="ECO:0000256" key="2">
    <source>
        <dbReference type="ARBA" id="ARBA00010857"/>
    </source>
</evidence>
<keyword evidence="8" id="KW-0804">Transcription</keyword>
<dbReference type="PANTHER" id="PTHR11618:SF4">
    <property type="entry name" value="TRANSCRIPTION FACTOR IIIB 90 KDA SUBUNIT"/>
    <property type="match status" value="1"/>
</dbReference>
<keyword evidence="9" id="KW-0539">Nucleus</keyword>
<dbReference type="GO" id="GO:0000126">
    <property type="term" value="C:transcription factor TFIIIB complex"/>
    <property type="evidence" value="ECO:0007669"/>
    <property type="project" value="TreeGrafter"/>
</dbReference>
<keyword evidence="13" id="KW-1185">Reference proteome</keyword>
<evidence type="ECO:0000313" key="13">
    <source>
        <dbReference type="Proteomes" id="UP000016936"/>
    </source>
</evidence>
<sequence>MSAPQIARPGRAPRLSSLNKPDSYQYQSSATKRRAAGPPQPVKPTQRTYTCCEAPLINSADGTVMCYNCGKVHDESQIVSEVTFGETSGGAAIVEGGFIHANQRHANSMGGTMRGLGGMESREHAAMNGKNAIQALGASLNQREAVIEQAFSWYKLAMNHRFIQGRRMRNVAAVAIYMAARRQPENTLMLIDLAEKIQTNVWALGDTYKQFLEMLKEEDPAQLVGSKAVQEIEPLMLKYCRKLEFGDDSHRVADDACKVLKRMNRDWMVQGRQPAGLCGACIIIAARMNNFRRTIREVVYVVKVADSTITSRLYEYKRTQSAALTVNQFREFAPRLKVKAQPPAIWRRAEKEERQAKKRRQLQGLDDTAASLENDPGSGQVETGTSTAPTRTSKRRKSNDDIEEELTSAIKDWEGIFKEFANNEDHDLLRRSGWTAAEMARAAQDQRDIPVNTDPEIGEEEFEDDPDVATCILGPEEVRRKEAIWITENEEWLRAQQEKMLLAELEAAEDKPRKPKQKRKHHQMGDGSVLEGQPATSAADAAHKMLKKRANKAFSNHINYDRLKELFPGGGTNTSASPADSAQGTSPVNRSPPAAAAVQQPVADEDAEGEEEEEEEEEAEEEEDEEEDLEYNYRDDDDEGFGNESYDY</sequence>
<reference evidence="13" key="2">
    <citation type="journal article" date="2013" name="PLoS Genet.">
        <title>Comparative genome structure, secondary metabolite, and effector coding capacity across Cochliobolus pathogens.</title>
        <authorList>
            <person name="Condon B.J."/>
            <person name="Leng Y."/>
            <person name="Wu D."/>
            <person name="Bushley K.E."/>
            <person name="Ohm R.A."/>
            <person name="Otillar R."/>
            <person name="Martin J."/>
            <person name="Schackwitz W."/>
            <person name="Grimwood J."/>
            <person name="MohdZainudin N."/>
            <person name="Xue C."/>
            <person name="Wang R."/>
            <person name="Manning V.A."/>
            <person name="Dhillon B."/>
            <person name="Tu Z.J."/>
            <person name="Steffenson B.J."/>
            <person name="Salamov A."/>
            <person name="Sun H."/>
            <person name="Lowry S."/>
            <person name="LaButti K."/>
            <person name="Han J."/>
            <person name="Copeland A."/>
            <person name="Lindquist E."/>
            <person name="Barry K."/>
            <person name="Schmutz J."/>
            <person name="Baker S.E."/>
            <person name="Ciuffetti L.M."/>
            <person name="Grigoriev I.V."/>
            <person name="Zhong S."/>
            <person name="Turgeon B.G."/>
        </authorList>
    </citation>
    <scope>NUCLEOTIDE SEQUENCE [LARGE SCALE GENOMIC DNA]</scope>
    <source>
        <strain evidence="13">C5 / ATCC 48332 / race O</strain>
    </source>
</reference>
<evidence type="ECO:0000256" key="7">
    <source>
        <dbReference type="ARBA" id="ARBA00023159"/>
    </source>
</evidence>
<dbReference type="CDD" id="cd20554">
    <property type="entry name" value="CYCLIN_TFIIIB90_rpt2"/>
    <property type="match status" value="1"/>
</dbReference>
<feature type="domain" description="Cyclin-like" evidence="11">
    <location>
        <begin position="234"/>
        <end position="318"/>
    </location>
</feature>
<evidence type="ECO:0000256" key="3">
    <source>
        <dbReference type="ARBA" id="ARBA00022723"/>
    </source>
</evidence>
<feature type="compositionally biased region" description="Polar residues" evidence="10">
    <location>
        <begin position="16"/>
        <end position="30"/>
    </location>
</feature>
<dbReference type="GO" id="GO:0070897">
    <property type="term" value="P:transcription preinitiation complex assembly"/>
    <property type="evidence" value="ECO:0007669"/>
    <property type="project" value="InterPro"/>
</dbReference>
<dbReference type="SMART" id="SM00385">
    <property type="entry name" value="CYCLIN"/>
    <property type="match status" value="2"/>
</dbReference>
<evidence type="ECO:0000256" key="8">
    <source>
        <dbReference type="ARBA" id="ARBA00023163"/>
    </source>
</evidence>
<proteinExistence type="inferred from homology"/>
<gene>
    <name evidence="12" type="ORF">COCHEDRAFT_1180203</name>
</gene>
<dbReference type="FunFam" id="1.10.472.10:FF:000002">
    <property type="entry name" value="Transcription factor IIIB 90 kDa subunit"/>
    <property type="match status" value="1"/>
</dbReference>
<dbReference type="InterPro" id="IPR013150">
    <property type="entry name" value="TFIIB_cyclin"/>
</dbReference>
<protein>
    <recommendedName>
        <fullName evidence="11">Cyclin-like domain-containing protein</fullName>
    </recommendedName>
</protein>
<feature type="compositionally biased region" description="Basic residues" evidence="10">
    <location>
        <begin position="513"/>
        <end position="522"/>
    </location>
</feature>
<dbReference type="InterPro" id="IPR013763">
    <property type="entry name" value="Cyclin-like_dom"/>
</dbReference>
<feature type="compositionally biased region" description="Polar residues" evidence="10">
    <location>
        <begin position="573"/>
        <end position="589"/>
    </location>
</feature>
<evidence type="ECO:0000256" key="6">
    <source>
        <dbReference type="ARBA" id="ARBA00023015"/>
    </source>
</evidence>
<evidence type="ECO:0000313" key="12">
    <source>
        <dbReference type="EMBL" id="EMD89055.1"/>
    </source>
</evidence>
<feature type="compositionally biased region" description="Low complexity" evidence="10">
    <location>
        <begin position="592"/>
        <end position="602"/>
    </location>
</feature>
<feature type="compositionally biased region" description="Polar residues" evidence="10">
    <location>
        <begin position="380"/>
        <end position="391"/>
    </location>
</feature>
<dbReference type="Proteomes" id="UP000016936">
    <property type="component" value="Unassembled WGS sequence"/>
</dbReference>
<feature type="domain" description="Cyclin-like" evidence="11">
    <location>
        <begin position="131"/>
        <end position="216"/>
    </location>
</feature>
<dbReference type="STRING" id="701091.M2SUM7"/>
<dbReference type="Gene3D" id="1.20.5.650">
    <property type="entry name" value="Single helix bin"/>
    <property type="match status" value="1"/>
</dbReference>
<evidence type="ECO:0000256" key="10">
    <source>
        <dbReference type="SAM" id="MobiDB-lite"/>
    </source>
</evidence>
<comment type="similarity">
    <text evidence="2">Belongs to the TFIIB family.</text>
</comment>
<comment type="subcellular location">
    <subcellularLocation>
        <location evidence="1">Nucleus</location>
    </subcellularLocation>
</comment>
<feature type="region of interest" description="Disordered" evidence="10">
    <location>
        <begin position="565"/>
        <end position="648"/>
    </location>
</feature>
<dbReference type="HOGENOM" id="CLU_010293_0_2_1"/>
<keyword evidence="3" id="KW-0479">Metal-binding</keyword>
<feature type="region of interest" description="Disordered" evidence="10">
    <location>
        <begin position="343"/>
        <end position="403"/>
    </location>
</feature>
<accession>M2SUM7</accession>
<keyword evidence="5" id="KW-0862">Zinc</keyword>